<keyword evidence="5 6" id="KW-0808">Transferase</keyword>
<dbReference type="GO" id="GO:0034213">
    <property type="term" value="P:quinolinate catabolic process"/>
    <property type="evidence" value="ECO:0007669"/>
    <property type="project" value="TreeGrafter"/>
</dbReference>
<feature type="domain" description="Quinolinate phosphoribosyl transferase C-terminal" evidence="8">
    <location>
        <begin position="107"/>
        <end position="277"/>
    </location>
</feature>
<dbReference type="Pfam" id="PF02749">
    <property type="entry name" value="QRPTase_N"/>
    <property type="match status" value="1"/>
</dbReference>
<dbReference type="UniPathway" id="UPA00253">
    <property type="reaction ID" value="UER00331"/>
</dbReference>
<dbReference type="Pfam" id="PF01729">
    <property type="entry name" value="QRPTase_C"/>
    <property type="match status" value="1"/>
</dbReference>
<keyword evidence="11" id="KW-1185">Reference proteome</keyword>
<dbReference type="InterPro" id="IPR004393">
    <property type="entry name" value="NadC"/>
</dbReference>
<dbReference type="EMBL" id="QGMZ01000018">
    <property type="protein sequence ID" value="PWR73535.1"/>
    <property type="molecule type" value="Genomic_DNA"/>
</dbReference>
<dbReference type="SUPFAM" id="SSF54675">
    <property type="entry name" value="Nicotinate/Quinolinate PRTase N-terminal domain-like"/>
    <property type="match status" value="1"/>
</dbReference>
<evidence type="ECO:0000256" key="5">
    <source>
        <dbReference type="ARBA" id="ARBA00022679"/>
    </source>
</evidence>
<dbReference type="NCBIfam" id="TIGR00078">
    <property type="entry name" value="nadC"/>
    <property type="match status" value="1"/>
</dbReference>
<feature type="domain" description="Quinolinate phosphoribosyl transferase N-terminal" evidence="9">
    <location>
        <begin position="23"/>
        <end position="105"/>
    </location>
</feature>
<dbReference type="GO" id="GO:0004514">
    <property type="term" value="F:nicotinate-nucleotide diphosphorylase (carboxylating) activity"/>
    <property type="evidence" value="ECO:0007669"/>
    <property type="project" value="UniProtKB-EC"/>
</dbReference>
<keyword evidence="3 6" id="KW-0662">Pyridine nucleotide biosynthesis</keyword>
<feature type="binding site" evidence="7">
    <location>
        <begin position="241"/>
        <end position="243"/>
    </location>
    <ligand>
        <name>substrate</name>
    </ligand>
</feature>
<reference evidence="10 11" key="1">
    <citation type="submission" date="2018-05" db="EMBL/GenBank/DDBJ databases">
        <title>Draft genome of Methanospirillum stamsii Pt1.</title>
        <authorList>
            <person name="Dueholm M.S."/>
            <person name="Nielsen P.H."/>
            <person name="Bakmann L.F."/>
            <person name="Otzen D.E."/>
        </authorList>
    </citation>
    <scope>NUCLEOTIDE SEQUENCE [LARGE SCALE GENOMIC DNA]</scope>
    <source>
        <strain evidence="10 11">Pt1</strain>
    </source>
</reference>
<dbReference type="FunFam" id="3.20.20.70:FF:000030">
    <property type="entry name" value="Nicotinate-nucleotide pyrophosphorylase, carboxylating"/>
    <property type="match status" value="1"/>
</dbReference>
<dbReference type="InterPro" id="IPR027277">
    <property type="entry name" value="NadC/ModD"/>
</dbReference>
<evidence type="ECO:0000259" key="9">
    <source>
        <dbReference type="Pfam" id="PF02749"/>
    </source>
</evidence>
<dbReference type="InterPro" id="IPR002638">
    <property type="entry name" value="Quinolinate_PRibosylTrfase_C"/>
</dbReference>
<name>A0A2V2N4T8_9EURY</name>
<gene>
    <name evidence="10" type="ORF">DLD82_09875</name>
</gene>
<evidence type="ECO:0000256" key="2">
    <source>
        <dbReference type="ARBA" id="ARBA00009400"/>
    </source>
</evidence>
<dbReference type="InterPro" id="IPR036068">
    <property type="entry name" value="Nicotinate_pribotase-like_C"/>
</dbReference>
<dbReference type="RefSeq" id="WP_109940946.1">
    <property type="nucleotide sequence ID" value="NZ_CP176366.1"/>
</dbReference>
<feature type="binding site" evidence="7">
    <location>
        <begin position="130"/>
        <end position="132"/>
    </location>
    <ligand>
        <name>substrate</name>
    </ligand>
</feature>
<evidence type="ECO:0000313" key="10">
    <source>
        <dbReference type="EMBL" id="PWR73535.1"/>
    </source>
</evidence>
<feature type="binding site" evidence="7">
    <location>
        <position position="213"/>
    </location>
    <ligand>
        <name>substrate</name>
    </ligand>
</feature>
<protein>
    <recommendedName>
        <fullName evidence="6">Nicotinate-nucleotide pyrophosphorylase [carboxylating]</fullName>
        <ecNumber evidence="6">2.4.2.19</ecNumber>
    </recommendedName>
    <alternativeName>
        <fullName evidence="6">Quinolinate phosphoribosyltransferase [decarboxylating]</fullName>
    </alternativeName>
</protein>
<evidence type="ECO:0000259" key="8">
    <source>
        <dbReference type="Pfam" id="PF01729"/>
    </source>
</evidence>
<dbReference type="InterPro" id="IPR022412">
    <property type="entry name" value="Quinolinate_PRibosylTrfase_N"/>
</dbReference>
<proteinExistence type="inferred from homology"/>
<feature type="binding site" evidence="7">
    <location>
        <position position="192"/>
    </location>
    <ligand>
        <name>substrate</name>
    </ligand>
</feature>
<dbReference type="InterPro" id="IPR013785">
    <property type="entry name" value="Aldolase_TIM"/>
</dbReference>
<dbReference type="AlphaFoldDB" id="A0A2V2N4T8"/>
<comment type="function">
    <text evidence="6">Involved in the catabolism of quinolinic acid (QA).</text>
</comment>
<evidence type="ECO:0000256" key="4">
    <source>
        <dbReference type="ARBA" id="ARBA00022676"/>
    </source>
</evidence>
<feature type="binding site" evidence="7">
    <location>
        <begin position="262"/>
        <end position="264"/>
    </location>
    <ligand>
        <name>substrate</name>
    </ligand>
</feature>
<organism evidence="10 11">
    <name type="scientific">Methanospirillum stamsii</name>
    <dbReference type="NCBI Taxonomy" id="1277351"/>
    <lineage>
        <taxon>Archaea</taxon>
        <taxon>Methanobacteriati</taxon>
        <taxon>Methanobacteriota</taxon>
        <taxon>Stenosarchaea group</taxon>
        <taxon>Methanomicrobia</taxon>
        <taxon>Methanomicrobiales</taxon>
        <taxon>Methanospirillaceae</taxon>
        <taxon>Methanospirillum</taxon>
    </lineage>
</organism>
<comment type="catalytic activity">
    <reaction evidence="6">
        <text>nicotinate beta-D-ribonucleotide + CO2 + diphosphate = quinolinate + 5-phospho-alpha-D-ribose 1-diphosphate + 2 H(+)</text>
        <dbReference type="Rhea" id="RHEA:12733"/>
        <dbReference type="ChEBI" id="CHEBI:15378"/>
        <dbReference type="ChEBI" id="CHEBI:16526"/>
        <dbReference type="ChEBI" id="CHEBI:29959"/>
        <dbReference type="ChEBI" id="CHEBI:33019"/>
        <dbReference type="ChEBI" id="CHEBI:57502"/>
        <dbReference type="ChEBI" id="CHEBI:58017"/>
        <dbReference type="EC" id="2.4.2.19"/>
    </reaction>
</comment>
<evidence type="ECO:0000256" key="3">
    <source>
        <dbReference type="ARBA" id="ARBA00022642"/>
    </source>
</evidence>
<dbReference type="GeneID" id="97608747"/>
<feature type="binding site" evidence="7">
    <location>
        <position position="154"/>
    </location>
    <ligand>
        <name>substrate</name>
    </ligand>
</feature>
<evidence type="ECO:0000256" key="7">
    <source>
        <dbReference type="PIRSR" id="PIRSR006250-1"/>
    </source>
</evidence>
<dbReference type="OrthoDB" id="115072at2157"/>
<dbReference type="PIRSF" id="PIRSF006250">
    <property type="entry name" value="NadC_ModD"/>
    <property type="match status" value="1"/>
</dbReference>
<dbReference type="GO" id="GO:0009435">
    <property type="term" value="P:NAD+ biosynthetic process"/>
    <property type="evidence" value="ECO:0007669"/>
    <property type="project" value="UniProtKB-UniPathway"/>
</dbReference>
<dbReference type="Proteomes" id="UP000245934">
    <property type="component" value="Unassembled WGS sequence"/>
</dbReference>
<feature type="binding site" evidence="7">
    <location>
        <position position="164"/>
    </location>
    <ligand>
        <name>substrate</name>
    </ligand>
</feature>
<dbReference type="InterPro" id="IPR037128">
    <property type="entry name" value="Quinolinate_PRibosylTase_N_sf"/>
</dbReference>
<evidence type="ECO:0000256" key="1">
    <source>
        <dbReference type="ARBA" id="ARBA00004893"/>
    </source>
</evidence>
<dbReference type="Gene3D" id="3.90.1170.20">
    <property type="entry name" value="Quinolinate phosphoribosyl transferase, N-terminal domain"/>
    <property type="match status" value="1"/>
</dbReference>
<comment type="caution">
    <text evidence="10">The sequence shown here is derived from an EMBL/GenBank/DDBJ whole genome shotgun (WGS) entry which is preliminary data.</text>
</comment>
<comment type="pathway">
    <text evidence="1 6">Cofactor biosynthesis; NAD(+) biosynthesis; nicotinate D-ribonucleotide from quinolinate: step 1/1.</text>
</comment>
<evidence type="ECO:0000313" key="11">
    <source>
        <dbReference type="Proteomes" id="UP000245934"/>
    </source>
</evidence>
<dbReference type="SUPFAM" id="SSF51690">
    <property type="entry name" value="Nicotinate/Quinolinate PRTase C-terminal domain-like"/>
    <property type="match status" value="1"/>
</dbReference>
<keyword evidence="4 6" id="KW-0328">Glycosyltransferase</keyword>
<sequence length="280" mass="30394">MKLPDIPLSKLISFVEEDSPYGDITSAAVIDEQDSTAVITARQNLILSGISECIRLSEWYDLSIIRAGTDGISYAPGDEILIVRGDAHTILLLERTLLNILGRMSGIATQTRILQERVSTINPDCRITATRKTAPGLRLMDKKAAMTGGADPHRFSLSDAVLIKDNHRVLVSADEAVRRARKSGAYHCIEAEADTIEEAVMIAEAGADIILLDNMSPQEVLETVNLLKKKGLREKVVIEVSGGITGDTIDSYASLPIDRISLGMLTHSVTNADLSLDIMK</sequence>
<accession>A0A2V2N4T8</accession>
<dbReference type="GO" id="GO:0005737">
    <property type="term" value="C:cytoplasm"/>
    <property type="evidence" value="ECO:0007669"/>
    <property type="project" value="TreeGrafter"/>
</dbReference>
<dbReference type="Gene3D" id="3.20.20.70">
    <property type="entry name" value="Aldolase class I"/>
    <property type="match status" value="1"/>
</dbReference>
<dbReference type="PANTHER" id="PTHR32179:SF3">
    <property type="entry name" value="NICOTINATE-NUCLEOTIDE PYROPHOSPHORYLASE [CARBOXYLATING]"/>
    <property type="match status" value="1"/>
</dbReference>
<evidence type="ECO:0000256" key="6">
    <source>
        <dbReference type="PIRNR" id="PIRNR006250"/>
    </source>
</evidence>
<dbReference type="EC" id="2.4.2.19" evidence="6"/>
<dbReference type="CDD" id="cd01572">
    <property type="entry name" value="QPRTase"/>
    <property type="match status" value="1"/>
</dbReference>
<comment type="similarity">
    <text evidence="2 6">Belongs to the NadC/ModD family.</text>
</comment>
<dbReference type="PANTHER" id="PTHR32179">
    <property type="entry name" value="NICOTINATE-NUCLEOTIDE PYROPHOSPHORYLASE [CARBOXYLATING]"/>
    <property type="match status" value="1"/>
</dbReference>
<comment type="subunit">
    <text evidence="6">Hexamer formed by 3 homodimers.</text>
</comment>
<feature type="binding site" evidence="7">
    <location>
        <position position="95"/>
    </location>
    <ligand>
        <name>substrate</name>
    </ligand>
</feature>